<dbReference type="EMBL" id="JASCZI010000691">
    <property type="protein sequence ID" value="MED6112994.1"/>
    <property type="molecule type" value="Genomic_DNA"/>
</dbReference>
<gene>
    <name evidence="1" type="ORF">PIB30_066944</name>
</gene>
<sequence>MQKEPFCCKLNPQNQWLNCWEERKKKKMFELLKLTAEQVQKLKQKANLSRNPTADLKHIASSNGMLQICCRVSAHRLALKPNQPEELRQWLIFVTSYVSIREAVEIGGNEEFIRSQLEFVTQQETMDMIRTKYKEKEEHTRADVRFYGNPNIMLGSWIS</sequence>
<name>A0ABU6QMU1_9FABA</name>
<accession>A0ABU6QMU1</accession>
<dbReference type="Proteomes" id="UP001341840">
    <property type="component" value="Unassembled WGS sequence"/>
</dbReference>
<protein>
    <submittedName>
        <fullName evidence="1">Uncharacterized protein</fullName>
    </submittedName>
</protein>
<proteinExistence type="predicted"/>
<comment type="caution">
    <text evidence="1">The sequence shown here is derived from an EMBL/GenBank/DDBJ whole genome shotgun (WGS) entry which is preliminary data.</text>
</comment>
<organism evidence="1 2">
    <name type="scientific">Stylosanthes scabra</name>
    <dbReference type="NCBI Taxonomy" id="79078"/>
    <lineage>
        <taxon>Eukaryota</taxon>
        <taxon>Viridiplantae</taxon>
        <taxon>Streptophyta</taxon>
        <taxon>Embryophyta</taxon>
        <taxon>Tracheophyta</taxon>
        <taxon>Spermatophyta</taxon>
        <taxon>Magnoliopsida</taxon>
        <taxon>eudicotyledons</taxon>
        <taxon>Gunneridae</taxon>
        <taxon>Pentapetalae</taxon>
        <taxon>rosids</taxon>
        <taxon>fabids</taxon>
        <taxon>Fabales</taxon>
        <taxon>Fabaceae</taxon>
        <taxon>Papilionoideae</taxon>
        <taxon>50 kb inversion clade</taxon>
        <taxon>dalbergioids sensu lato</taxon>
        <taxon>Dalbergieae</taxon>
        <taxon>Pterocarpus clade</taxon>
        <taxon>Stylosanthes</taxon>
    </lineage>
</organism>
<evidence type="ECO:0000313" key="2">
    <source>
        <dbReference type="Proteomes" id="UP001341840"/>
    </source>
</evidence>
<evidence type="ECO:0000313" key="1">
    <source>
        <dbReference type="EMBL" id="MED6112994.1"/>
    </source>
</evidence>
<reference evidence="1 2" key="1">
    <citation type="journal article" date="2023" name="Plants (Basel)">
        <title>Bridging the Gap: Combining Genomics and Transcriptomics Approaches to Understand Stylosanthes scabra, an Orphan Legume from the Brazilian Caatinga.</title>
        <authorList>
            <person name="Ferreira-Neto J.R.C."/>
            <person name="da Silva M.D."/>
            <person name="Binneck E."/>
            <person name="de Melo N.F."/>
            <person name="da Silva R.H."/>
            <person name="de Melo A.L.T.M."/>
            <person name="Pandolfi V."/>
            <person name="Bustamante F.O."/>
            <person name="Brasileiro-Vidal A.C."/>
            <person name="Benko-Iseppon A.M."/>
        </authorList>
    </citation>
    <scope>NUCLEOTIDE SEQUENCE [LARGE SCALE GENOMIC DNA]</scope>
    <source>
        <tissue evidence="1">Leaves</tissue>
    </source>
</reference>
<keyword evidence="2" id="KW-1185">Reference proteome</keyword>